<feature type="transmembrane region" description="Helical" evidence="12">
    <location>
        <begin position="231"/>
        <end position="251"/>
    </location>
</feature>
<sequence>MSGLQLLWFLLLAVLFIGFFFLEGFDFGVGMATRVLARDENERTQLVATIGPHWDGNEVWLITAGGAMFASYPLWYASLFSGFYILFFLVLVGLIVRGVSFEFAAHAETPRGRNIWRWALFVGSVVPPFLLGMIFTAIMQPLPIANDNGAYNVYATFGDQVNLLTVVGGVAVTLLCLMHGLNFIRLKTTGPLRDRARRLNAKLAWVLYAGEAVFAVLVFVFTDFFQKRPVSTSLIVILIVCAAVVMHVGALQNKELLSFIGSGLSLSLVVGLIFNGLFPRVLIGVDPANSLLIKNASASPLTLSIMTGVTCVLLPIALAYFIWAYVVFHKRIAPLNS</sequence>
<feature type="transmembrane region" description="Helical" evidence="12">
    <location>
        <begin position="162"/>
        <end position="184"/>
    </location>
</feature>
<evidence type="ECO:0000256" key="8">
    <source>
        <dbReference type="ARBA" id="ARBA00022982"/>
    </source>
</evidence>
<evidence type="ECO:0000256" key="5">
    <source>
        <dbReference type="ARBA" id="ARBA00022617"/>
    </source>
</evidence>
<keyword evidence="9 12" id="KW-1133">Transmembrane helix</keyword>
<protein>
    <submittedName>
        <fullName evidence="13">Cytochrome d ubiquinol oxidase subunit II</fullName>
    </submittedName>
</protein>
<dbReference type="InterPro" id="IPR003317">
    <property type="entry name" value="Cyt-d_oxidase_su2"/>
</dbReference>
<dbReference type="PANTHER" id="PTHR43141:SF5">
    <property type="entry name" value="CYTOCHROME BD-I UBIQUINOL OXIDASE SUBUNIT 2"/>
    <property type="match status" value="1"/>
</dbReference>
<evidence type="ECO:0000256" key="7">
    <source>
        <dbReference type="ARBA" id="ARBA00022723"/>
    </source>
</evidence>
<dbReference type="EMBL" id="JBHTOC010000002">
    <property type="protein sequence ID" value="MFD1429051.1"/>
    <property type="molecule type" value="Genomic_DNA"/>
</dbReference>
<proteinExistence type="inferred from homology"/>
<feature type="transmembrane region" description="Helical" evidence="12">
    <location>
        <begin position="74"/>
        <end position="97"/>
    </location>
</feature>
<comment type="similarity">
    <text evidence="2">Belongs to the cytochrome ubiquinol oxidase subunit 2 family.</text>
</comment>
<evidence type="ECO:0000256" key="11">
    <source>
        <dbReference type="ARBA" id="ARBA00023136"/>
    </source>
</evidence>
<accession>A0ABW4CG15</accession>
<keyword evidence="8" id="KW-0249">Electron transport</keyword>
<evidence type="ECO:0000313" key="14">
    <source>
        <dbReference type="Proteomes" id="UP001597196"/>
    </source>
</evidence>
<keyword evidence="11 12" id="KW-0472">Membrane</keyword>
<feature type="transmembrane region" description="Helical" evidence="12">
    <location>
        <begin position="118"/>
        <end position="142"/>
    </location>
</feature>
<evidence type="ECO:0000256" key="4">
    <source>
        <dbReference type="ARBA" id="ARBA00022475"/>
    </source>
</evidence>
<evidence type="ECO:0000256" key="9">
    <source>
        <dbReference type="ARBA" id="ARBA00022989"/>
    </source>
</evidence>
<dbReference type="PANTHER" id="PTHR43141">
    <property type="entry name" value="CYTOCHROME BD2 SUBUNIT II"/>
    <property type="match status" value="1"/>
</dbReference>
<keyword evidence="7" id="KW-0479">Metal-binding</keyword>
<feature type="transmembrane region" description="Helical" evidence="12">
    <location>
        <begin position="205"/>
        <end position="225"/>
    </location>
</feature>
<dbReference type="RefSeq" id="WP_203627216.1">
    <property type="nucleotide sequence ID" value="NZ_BOLQ01000012.1"/>
</dbReference>
<keyword evidence="4" id="KW-1003">Cell membrane</keyword>
<evidence type="ECO:0000313" key="13">
    <source>
        <dbReference type="EMBL" id="MFD1429051.1"/>
    </source>
</evidence>
<reference evidence="14" key="1">
    <citation type="journal article" date="2019" name="Int. J. Syst. Evol. Microbiol.">
        <title>The Global Catalogue of Microorganisms (GCM) 10K type strain sequencing project: providing services to taxonomists for standard genome sequencing and annotation.</title>
        <authorList>
            <consortium name="The Broad Institute Genomics Platform"/>
            <consortium name="The Broad Institute Genome Sequencing Center for Infectious Disease"/>
            <person name="Wu L."/>
            <person name="Ma J."/>
        </authorList>
    </citation>
    <scope>NUCLEOTIDE SEQUENCE [LARGE SCALE GENOMIC DNA]</scope>
    <source>
        <strain evidence="14">CCM 8980</strain>
    </source>
</reference>
<gene>
    <name evidence="13" type="primary">cydB</name>
    <name evidence="13" type="ORF">ACFQ4P_02155</name>
</gene>
<evidence type="ECO:0000256" key="3">
    <source>
        <dbReference type="ARBA" id="ARBA00022448"/>
    </source>
</evidence>
<dbReference type="Pfam" id="PF02322">
    <property type="entry name" value="Cyt_bd_oxida_II"/>
    <property type="match status" value="1"/>
</dbReference>
<keyword evidence="3" id="KW-0813">Transport</keyword>
<evidence type="ECO:0000256" key="10">
    <source>
        <dbReference type="ARBA" id="ARBA00023004"/>
    </source>
</evidence>
<comment type="caution">
    <text evidence="13">The sequence shown here is derived from an EMBL/GenBank/DDBJ whole genome shotgun (WGS) entry which is preliminary data.</text>
</comment>
<feature type="transmembrane region" description="Helical" evidence="12">
    <location>
        <begin position="263"/>
        <end position="283"/>
    </location>
</feature>
<name>A0ABW4CG15_9LACO</name>
<comment type="subcellular location">
    <subcellularLocation>
        <location evidence="1">Cell membrane</location>
        <topology evidence="1">Multi-pass membrane protein</topology>
    </subcellularLocation>
</comment>
<dbReference type="NCBIfam" id="TIGR00203">
    <property type="entry name" value="cydB"/>
    <property type="match status" value="1"/>
</dbReference>
<feature type="transmembrane region" description="Helical" evidence="12">
    <location>
        <begin position="303"/>
        <end position="328"/>
    </location>
</feature>
<organism evidence="13 14">
    <name type="scientific">Lacticaseibacillus mingshuiensis</name>
    <dbReference type="NCBI Taxonomy" id="2799574"/>
    <lineage>
        <taxon>Bacteria</taxon>
        <taxon>Bacillati</taxon>
        <taxon>Bacillota</taxon>
        <taxon>Bacilli</taxon>
        <taxon>Lactobacillales</taxon>
        <taxon>Lactobacillaceae</taxon>
        <taxon>Lacticaseibacillus</taxon>
    </lineage>
</organism>
<dbReference type="Proteomes" id="UP001597196">
    <property type="component" value="Unassembled WGS sequence"/>
</dbReference>
<keyword evidence="14" id="KW-1185">Reference proteome</keyword>
<evidence type="ECO:0000256" key="12">
    <source>
        <dbReference type="SAM" id="Phobius"/>
    </source>
</evidence>
<keyword evidence="6 12" id="KW-0812">Transmembrane</keyword>
<evidence type="ECO:0000256" key="1">
    <source>
        <dbReference type="ARBA" id="ARBA00004651"/>
    </source>
</evidence>
<keyword evidence="5" id="KW-0349">Heme</keyword>
<evidence type="ECO:0000256" key="2">
    <source>
        <dbReference type="ARBA" id="ARBA00007543"/>
    </source>
</evidence>
<dbReference type="PIRSF" id="PIRSF000267">
    <property type="entry name" value="Cyt_oxidse_sub2"/>
    <property type="match status" value="1"/>
</dbReference>
<keyword evidence="10" id="KW-0408">Iron</keyword>
<evidence type="ECO:0000256" key="6">
    <source>
        <dbReference type="ARBA" id="ARBA00022692"/>
    </source>
</evidence>